<dbReference type="Pfam" id="PF07992">
    <property type="entry name" value="Pyr_redox_2"/>
    <property type="match status" value="1"/>
</dbReference>
<dbReference type="PANTHER" id="PTHR43557">
    <property type="entry name" value="APOPTOSIS-INDUCING FACTOR 1"/>
    <property type="match status" value="1"/>
</dbReference>
<evidence type="ECO:0008006" key="9">
    <source>
        <dbReference type="Google" id="ProtNLM"/>
    </source>
</evidence>
<dbReference type="SUPFAM" id="SSF55424">
    <property type="entry name" value="FAD/NAD-linked reductases, dimerisation (C-terminal) domain"/>
    <property type="match status" value="1"/>
</dbReference>
<proteinExistence type="predicted"/>
<dbReference type="InterPro" id="IPR050446">
    <property type="entry name" value="FAD-oxidoreductase/Apoptosis"/>
</dbReference>
<accession>A0A240U033</accession>
<reference evidence="7 8" key="1">
    <citation type="submission" date="2017-05" db="EMBL/GenBank/DDBJ databases">
        <title>Polyphasic characterization of four soil-derived phenanthrene-degrading Acidovorax strains and proposal of Acidovorax phenanthrenivorans sp. nov.</title>
        <authorList>
            <person name="Singleton D.R."/>
            <person name="Lee J."/>
            <person name="Dickey A.N."/>
            <person name="Stroud A."/>
            <person name="Scholl E.H."/>
            <person name="Wright F.A."/>
            <person name="Aitken M.D."/>
        </authorList>
    </citation>
    <scope>NUCLEOTIDE SEQUENCE [LARGE SCALE GENOMIC DNA]</scope>
    <source>
        <strain evidence="7">NA3</strain>
    </source>
</reference>
<evidence type="ECO:0000256" key="1">
    <source>
        <dbReference type="ARBA" id="ARBA00001974"/>
    </source>
</evidence>
<evidence type="ECO:0000259" key="5">
    <source>
        <dbReference type="Pfam" id="PF07992"/>
    </source>
</evidence>
<dbReference type="InterPro" id="IPR023753">
    <property type="entry name" value="FAD/NAD-binding_dom"/>
</dbReference>
<dbReference type="EMBL" id="CP021361">
    <property type="protein sequence ID" value="ART51192.1"/>
    <property type="molecule type" value="Genomic_DNA"/>
</dbReference>
<feature type="domain" description="Reductase C-terminal" evidence="6">
    <location>
        <begin position="320"/>
        <end position="403"/>
    </location>
</feature>
<keyword evidence="3" id="KW-0274">FAD</keyword>
<keyword evidence="2" id="KW-0285">Flavoprotein</keyword>
<dbReference type="Pfam" id="PF14759">
    <property type="entry name" value="Reductase_C"/>
    <property type="match status" value="1"/>
</dbReference>
<organism evidence="7 8">
    <name type="scientific">Acidovorax carolinensis</name>
    <dbReference type="NCBI Taxonomy" id="553814"/>
    <lineage>
        <taxon>Bacteria</taxon>
        <taxon>Pseudomonadati</taxon>
        <taxon>Pseudomonadota</taxon>
        <taxon>Betaproteobacteria</taxon>
        <taxon>Burkholderiales</taxon>
        <taxon>Comamonadaceae</taxon>
        <taxon>Acidovorax</taxon>
    </lineage>
</organism>
<dbReference type="AlphaFoldDB" id="A0A240U033"/>
<dbReference type="GO" id="GO:0016651">
    <property type="term" value="F:oxidoreductase activity, acting on NAD(P)H"/>
    <property type="evidence" value="ECO:0007669"/>
    <property type="project" value="TreeGrafter"/>
</dbReference>
<dbReference type="Gene3D" id="3.30.390.30">
    <property type="match status" value="1"/>
</dbReference>
<feature type="domain" description="FAD/NAD(P)-binding" evidence="5">
    <location>
        <begin position="10"/>
        <end position="299"/>
    </location>
</feature>
<name>A0A240U033_9BURK</name>
<dbReference type="InterPro" id="IPR028202">
    <property type="entry name" value="Reductase_C"/>
</dbReference>
<keyword evidence="4" id="KW-0560">Oxidoreductase</keyword>
<evidence type="ECO:0000256" key="3">
    <source>
        <dbReference type="ARBA" id="ARBA00022827"/>
    </source>
</evidence>
<dbReference type="Gene3D" id="3.50.50.60">
    <property type="entry name" value="FAD/NAD(P)-binding domain"/>
    <property type="match status" value="2"/>
</dbReference>
<protein>
    <recommendedName>
        <fullName evidence="9">Pyridine nucleotide-disulfide oxidoreductase</fullName>
    </recommendedName>
</protein>
<keyword evidence="8" id="KW-1185">Reference proteome</keyword>
<dbReference type="InterPro" id="IPR016156">
    <property type="entry name" value="FAD/NAD-linked_Rdtase_dimer_sf"/>
</dbReference>
<evidence type="ECO:0000313" key="7">
    <source>
        <dbReference type="EMBL" id="ART51192.1"/>
    </source>
</evidence>
<dbReference type="InterPro" id="IPR036188">
    <property type="entry name" value="FAD/NAD-bd_sf"/>
</dbReference>
<sequence>MSAMETHNDRVVIVGAGLAGFGVASGLRKLGHVGPVTLLGEEAHAPYDRPPLSKQFQIDGDEAALRLSPEPLPEVQLLSGCPAVALDLEQRMVQLQDGRRLPWDRLVLATGTRPRMLPALATSPRVMSLRTLDDARALRQRLGAATRLLVVGGGPIGLELAAMAQQLGCHATVVEAGPRLMGRSAPALIAEHLLQHHRSQGVDIHLGRTVVSVEDNGLALLDDGKVLQADVVVVGIGVLANDGLAVAAGIDADDGIFVDGWCRTNVAGVFAVGDVTRQVHPLSGRLERMETWSNAQGQAAALAAALVEPATAKPYDETPWYWSDQGSLRLQCAGLTEGDTHALRGDPASGSFVLLQWKAGRLCGVSAINAARDFNLLRRLLAAGSTLTPEVLAAPDANLKQLVQQAQSA</sequence>
<dbReference type="KEGG" id="acin:CBP34_05280"/>
<comment type="cofactor">
    <cofactor evidence="1">
        <name>FAD</name>
        <dbReference type="ChEBI" id="CHEBI:57692"/>
    </cofactor>
</comment>
<gene>
    <name evidence="7" type="ORF">CBP34_05280</name>
</gene>
<dbReference type="SUPFAM" id="SSF51905">
    <property type="entry name" value="FAD/NAD(P)-binding domain"/>
    <property type="match status" value="1"/>
</dbReference>
<evidence type="ECO:0000259" key="6">
    <source>
        <dbReference type="Pfam" id="PF14759"/>
    </source>
</evidence>
<evidence type="ECO:0000256" key="4">
    <source>
        <dbReference type="ARBA" id="ARBA00023002"/>
    </source>
</evidence>
<dbReference type="Proteomes" id="UP000194432">
    <property type="component" value="Chromosome 1"/>
</dbReference>
<dbReference type="PRINTS" id="PR00469">
    <property type="entry name" value="PNDRDTASEII"/>
</dbReference>
<evidence type="ECO:0000313" key="8">
    <source>
        <dbReference type="Proteomes" id="UP000194432"/>
    </source>
</evidence>
<dbReference type="PRINTS" id="PR00368">
    <property type="entry name" value="FADPNR"/>
</dbReference>
<dbReference type="PANTHER" id="PTHR43557:SF2">
    <property type="entry name" value="RIESKE DOMAIN-CONTAINING PROTEIN-RELATED"/>
    <property type="match status" value="1"/>
</dbReference>
<dbReference type="GO" id="GO:0005737">
    <property type="term" value="C:cytoplasm"/>
    <property type="evidence" value="ECO:0007669"/>
    <property type="project" value="TreeGrafter"/>
</dbReference>
<evidence type="ECO:0000256" key="2">
    <source>
        <dbReference type="ARBA" id="ARBA00022630"/>
    </source>
</evidence>